<feature type="transmembrane region" description="Helical" evidence="1">
    <location>
        <begin position="171"/>
        <end position="193"/>
    </location>
</feature>
<reference evidence="2 3" key="1">
    <citation type="submission" date="2017-06" db="EMBL/GenBank/DDBJ databases">
        <authorList>
            <person name="Kim H.J."/>
            <person name="Triplett B.A."/>
        </authorList>
    </citation>
    <scope>NUCLEOTIDE SEQUENCE [LARGE SCALE GENOMIC DNA]</scope>
    <source>
        <strain evidence="2 3">CGMCC 4.1858</strain>
    </source>
</reference>
<dbReference type="Pfam" id="PF03729">
    <property type="entry name" value="DUF308"/>
    <property type="match status" value="2"/>
</dbReference>
<dbReference type="EMBL" id="FZOF01000031">
    <property type="protein sequence ID" value="SNT49730.1"/>
    <property type="molecule type" value="Genomic_DNA"/>
</dbReference>
<dbReference type="Proteomes" id="UP000198280">
    <property type="component" value="Unassembled WGS sequence"/>
</dbReference>
<evidence type="ECO:0000313" key="2">
    <source>
        <dbReference type="EMBL" id="SNT49730.1"/>
    </source>
</evidence>
<dbReference type="OrthoDB" id="4338047at2"/>
<organism evidence="2 3">
    <name type="scientific">Actinacidiphila glaucinigra</name>
    <dbReference type="NCBI Taxonomy" id="235986"/>
    <lineage>
        <taxon>Bacteria</taxon>
        <taxon>Bacillati</taxon>
        <taxon>Actinomycetota</taxon>
        <taxon>Actinomycetes</taxon>
        <taxon>Kitasatosporales</taxon>
        <taxon>Streptomycetaceae</taxon>
        <taxon>Actinacidiphila</taxon>
    </lineage>
</organism>
<dbReference type="RefSeq" id="WP_089228350.1">
    <property type="nucleotide sequence ID" value="NZ_FZOF01000031.1"/>
</dbReference>
<feature type="transmembrane region" description="Helical" evidence="1">
    <location>
        <begin position="111"/>
        <end position="133"/>
    </location>
</feature>
<dbReference type="PANTHER" id="PTHR34989:SF1">
    <property type="entry name" value="PROTEIN HDED"/>
    <property type="match status" value="1"/>
</dbReference>
<dbReference type="InterPro" id="IPR005325">
    <property type="entry name" value="DUF308_memb"/>
</dbReference>
<proteinExistence type="predicted"/>
<feature type="transmembrane region" description="Helical" evidence="1">
    <location>
        <begin position="140"/>
        <end position="159"/>
    </location>
</feature>
<feature type="transmembrane region" description="Helical" evidence="1">
    <location>
        <begin position="84"/>
        <end position="105"/>
    </location>
</feature>
<keyword evidence="1" id="KW-0472">Membrane</keyword>
<dbReference type="InterPro" id="IPR052712">
    <property type="entry name" value="Acid_resist_chaperone_HdeD"/>
</dbReference>
<sequence length="205" mass="21109">MNAPYGHTTTQAPADPDEVLGRLGGSWGWSLGFALATLVAGVIVLVWPDETLHVLAVVIGLYLLLAGVFRFVTAFARQDGGSRVTAVIVAVVAVLAGVLCLRHPLQTTAVLSLVLGAYWLVSGLLVGFIAIAGRDMPHRGMAFAVAALGVVAGIVVLAFPAQSAVALARLVGLWLVLLGLAEVAAALALRSLAKRPAPTRARPPG</sequence>
<keyword evidence="1" id="KW-1133">Transmembrane helix</keyword>
<dbReference type="GO" id="GO:0005886">
    <property type="term" value="C:plasma membrane"/>
    <property type="evidence" value="ECO:0007669"/>
    <property type="project" value="TreeGrafter"/>
</dbReference>
<name>A0A239N4Q8_9ACTN</name>
<feature type="transmembrane region" description="Helical" evidence="1">
    <location>
        <begin position="27"/>
        <end position="47"/>
    </location>
</feature>
<accession>A0A239N4Q8</accession>
<evidence type="ECO:0000256" key="1">
    <source>
        <dbReference type="SAM" id="Phobius"/>
    </source>
</evidence>
<keyword evidence="1" id="KW-0812">Transmembrane</keyword>
<protein>
    <submittedName>
        <fullName evidence="2">Uncharacterized membrane protein HdeD, DUF308 family</fullName>
    </submittedName>
</protein>
<feature type="transmembrane region" description="Helical" evidence="1">
    <location>
        <begin position="53"/>
        <end position="72"/>
    </location>
</feature>
<keyword evidence="3" id="KW-1185">Reference proteome</keyword>
<evidence type="ECO:0000313" key="3">
    <source>
        <dbReference type="Proteomes" id="UP000198280"/>
    </source>
</evidence>
<dbReference type="AlphaFoldDB" id="A0A239N4Q8"/>
<gene>
    <name evidence="2" type="ORF">SAMN05216252_13135</name>
</gene>
<dbReference type="PANTHER" id="PTHR34989">
    <property type="entry name" value="PROTEIN HDED"/>
    <property type="match status" value="1"/>
</dbReference>